<protein>
    <submittedName>
        <fullName evidence="2">Uncharacterized protein</fullName>
    </submittedName>
</protein>
<proteinExistence type="predicted"/>
<dbReference type="InterPro" id="IPR018803">
    <property type="entry name" value="Ish1/Msc1-like"/>
</dbReference>
<evidence type="ECO:0000313" key="2">
    <source>
        <dbReference type="EMBL" id="KAF4464398.1"/>
    </source>
</evidence>
<dbReference type="Pfam" id="PF10281">
    <property type="entry name" value="Ish1"/>
    <property type="match status" value="6"/>
</dbReference>
<sequence>MDDDDAGGDADEAVGPPGFGGWPSNAILGLVELFGVCFKVDEIMRDPTVIPLPLPFYTSPGDSFFLQRIFTPNKSLLATAEAAASMRFLTAVLAAIAANGVVASTWFPGSKPVYNKWHETELERWLSDHDVPYPTPADRKDLETLIEKSWDSYVVSPYNSWDTAQLSSYLQTKGKETRDDAAATKDSLLSQVKANWYETEDNAQSAWLNVKDWILDTWTESQLKAFCDKHGIPAPQPRQRDTLLQKARSSYETIAKKANEASSYPGNWLYESWSESDLKEWLDTHGFPAPQPMTRDKLIASVRRNSRLAYLKAQDQAASATASAQGAYATLTDMIIDAWSESQLKEFCDKNGIAVPQGTKSNELRALVRKHRADILGDNIAGAASSAFGAATSNAQNQYAKATDSASLAAQDAFNQAIGSWSDSRLKAYLDARGVPVPQGSKKNELEALVRKNSHVVAHAGNAWTFDDYSYDNLKKYLSSQGDATAKKAAEKKYASRDELYSAAQSAYSSASSAGGTTWTSATDYLTSATASAKQSAFDQWTETDFKAYLDGYGVPVPQGSKIESLKAEARKQSTYFKYGTNSPAETFFAKLGETARDSWNWVASQLKLGGEAAKQKAAETEENAKGKIREEL</sequence>
<name>A0A8H4LAZ2_9HYPO</name>
<comment type="caution">
    <text evidence="2">The sequence shown here is derived from an EMBL/GenBank/DDBJ whole genome shotgun (WGS) entry which is preliminary data.</text>
</comment>
<reference evidence="2 3" key="1">
    <citation type="submission" date="2020-01" db="EMBL/GenBank/DDBJ databases">
        <title>Identification and distribution of gene clusters putatively required for synthesis of sphingolipid metabolism inhibitors in phylogenetically diverse species of the filamentous fungus Fusarium.</title>
        <authorList>
            <person name="Kim H.-S."/>
            <person name="Busman M."/>
            <person name="Brown D.W."/>
            <person name="Divon H."/>
            <person name="Uhlig S."/>
            <person name="Proctor R.H."/>
        </authorList>
    </citation>
    <scope>NUCLEOTIDE SEQUENCE [LARGE SCALE GENOMIC DNA]</scope>
    <source>
        <strain evidence="2 3">NRRL 20459</strain>
    </source>
</reference>
<accession>A0A8H4LAZ2</accession>
<organism evidence="2 3">
    <name type="scientific">Fusarium albosuccineum</name>
    <dbReference type="NCBI Taxonomy" id="1237068"/>
    <lineage>
        <taxon>Eukaryota</taxon>
        <taxon>Fungi</taxon>
        <taxon>Dikarya</taxon>
        <taxon>Ascomycota</taxon>
        <taxon>Pezizomycotina</taxon>
        <taxon>Sordariomycetes</taxon>
        <taxon>Hypocreomycetidae</taxon>
        <taxon>Hypocreales</taxon>
        <taxon>Nectriaceae</taxon>
        <taxon>Fusarium</taxon>
        <taxon>Fusarium decemcellulare species complex</taxon>
    </lineage>
</organism>
<feature type="compositionally biased region" description="Basic and acidic residues" evidence="1">
    <location>
        <begin position="614"/>
        <end position="633"/>
    </location>
</feature>
<feature type="region of interest" description="Disordered" evidence="1">
    <location>
        <begin position="613"/>
        <end position="633"/>
    </location>
</feature>
<dbReference type="OrthoDB" id="2527403at2759"/>
<evidence type="ECO:0000256" key="1">
    <source>
        <dbReference type="SAM" id="MobiDB-lite"/>
    </source>
</evidence>
<keyword evidence="3" id="KW-1185">Reference proteome</keyword>
<dbReference type="Proteomes" id="UP000554235">
    <property type="component" value="Unassembled WGS sequence"/>
</dbReference>
<evidence type="ECO:0000313" key="3">
    <source>
        <dbReference type="Proteomes" id="UP000554235"/>
    </source>
</evidence>
<dbReference type="AlphaFoldDB" id="A0A8H4LAZ2"/>
<dbReference type="EMBL" id="JAADYS010001194">
    <property type="protein sequence ID" value="KAF4464398.1"/>
    <property type="molecule type" value="Genomic_DNA"/>
</dbReference>
<gene>
    <name evidence="2" type="ORF">FALBO_8770</name>
</gene>